<protein>
    <submittedName>
        <fullName evidence="2">Uncharacterized protein</fullName>
    </submittedName>
</protein>
<feature type="signal peptide" evidence="1">
    <location>
        <begin position="1"/>
        <end position="22"/>
    </location>
</feature>
<reference evidence="2 3" key="1">
    <citation type="submission" date="2018-07" db="EMBL/GenBank/DDBJ databases">
        <title>A high quality draft genome assembly of the barn swallow (H. rustica rustica).</title>
        <authorList>
            <person name="Formenti G."/>
            <person name="Chiara M."/>
            <person name="Poveda L."/>
            <person name="Francoijs K.-J."/>
            <person name="Bonisoli-Alquati A."/>
            <person name="Canova L."/>
            <person name="Gianfranceschi L."/>
            <person name="Horner D.S."/>
            <person name="Saino N."/>
        </authorList>
    </citation>
    <scope>NUCLEOTIDE SEQUENCE [LARGE SCALE GENOMIC DNA]</scope>
    <source>
        <strain evidence="2">Chelidonia</strain>
        <tissue evidence="2">Blood</tissue>
    </source>
</reference>
<feature type="chain" id="PRO_5018003931" evidence="1">
    <location>
        <begin position="23"/>
        <end position="298"/>
    </location>
</feature>
<name>A0A3M0KMD7_HIRRU</name>
<evidence type="ECO:0000313" key="2">
    <source>
        <dbReference type="EMBL" id="RMC14203.1"/>
    </source>
</evidence>
<keyword evidence="3" id="KW-1185">Reference proteome</keyword>
<dbReference type="Proteomes" id="UP000269221">
    <property type="component" value="Unassembled WGS sequence"/>
</dbReference>
<organism evidence="2 3">
    <name type="scientific">Hirundo rustica rustica</name>
    <dbReference type="NCBI Taxonomy" id="333673"/>
    <lineage>
        <taxon>Eukaryota</taxon>
        <taxon>Metazoa</taxon>
        <taxon>Chordata</taxon>
        <taxon>Craniata</taxon>
        <taxon>Vertebrata</taxon>
        <taxon>Euteleostomi</taxon>
        <taxon>Archelosauria</taxon>
        <taxon>Archosauria</taxon>
        <taxon>Dinosauria</taxon>
        <taxon>Saurischia</taxon>
        <taxon>Theropoda</taxon>
        <taxon>Coelurosauria</taxon>
        <taxon>Aves</taxon>
        <taxon>Neognathae</taxon>
        <taxon>Neoaves</taxon>
        <taxon>Telluraves</taxon>
        <taxon>Australaves</taxon>
        <taxon>Passeriformes</taxon>
        <taxon>Sylvioidea</taxon>
        <taxon>Hirundinidae</taxon>
        <taxon>Hirundo</taxon>
    </lineage>
</organism>
<sequence>MSTAGAILGIVLVAIFTSDLEEEEILYYESGEALDQIVQRSNAWPIPGSVQGQVGWGFAKPVPGKMSLSTAWPNNASSFSHSSQGLCSKLLTRLVAPLDALKHLNVLPKLRGPELDTVLKVWPDQGRVQGKNDLPAPAGHTIPDPGQDAIGLLGHLGTLLAHVQLLSPAPLGLFPLGKCPATPYPAYNTEEVCRFLLNHIPLMQNSYYAIHKGFTGVMSNLQFRDHPMMCAVAVRTTLFIGNCSSTFSTAVTETSFERTDTGMDWSFGSPAVPLTGVCIAMMPITESGITCFLSPGLE</sequence>
<dbReference type="AlphaFoldDB" id="A0A3M0KMD7"/>
<keyword evidence="1" id="KW-0732">Signal</keyword>
<dbReference type="EMBL" id="QRBI01000105">
    <property type="protein sequence ID" value="RMC14203.1"/>
    <property type="molecule type" value="Genomic_DNA"/>
</dbReference>
<comment type="caution">
    <text evidence="2">The sequence shown here is derived from an EMBL/GenBank/DDBJ whole genome shotgun (WGS) entry which is preliminary data.</text>
</comment>
<proteinExistence type="predicted"/>
<evidence type="ECO:0000256" key="1">
    <source>
        <dbReference type="SAM" id="SignalP"/>
    </source>
</evidence>
<accession>A0A3M0KMD7</accession>
<gene>
    <name evidence="2" type="ORF">DUI87_09294</name>
</gene>
<evidence type="ECO:0000313" key="3">
    <source>
        <dbReference type="Proteomes" id="UP000269221"/>
    </source>
</evidence>